<dbReference type="PROSITE" id="PS51014">
    <property type="entry name" value="COBK_CBIJ"/>
    <property type="match status" value="1"/>
</dbReference>
<accession>A0A524RN80</accession>
<evidence type="ECO:0000256" key="2">
    <source>
        <dbReference type="ARBA" id="ARBA00022573"/>
    </source>
</evidence>
<reference evidence="5 6" key="1">
    <citation type="journal article" date="2019" name="mSystems">
        <title>Life at home and on the roam: Genomic adaptions reflect the dual lifestyle of an intracellular, facultative symbiont.</title>
        <authorList>
            <person name="Burgsdorf I."/>
        </authorList>
    </citation>
    <scope>NUCLEOTIDE SEQUENCE [LARGE SCALE GENOMIC DNA]</scope>
    <source>
        <strain evidence="5">277cV</strain>
    </source>
</reference>
<dbReference type="UniPathway" id="UPA00148"/>
<dbReference type="GO" id="GO:0009236">
    <property type="term" value="P:cobalamin biosynthetic process"/>
    <property type="evidence" value="ECO:0007669"/>
    <property type="project" value="UniProtKB-UniPathway"/>
</dbReference>
<proteinExistence type="predicted"/>
<dbReference type="GO" id="GO:0016994">
    <property type="term" value="F:precorrin-6A reductase activity"/>
    <property type="evidence" value="ECO:0007669"/>
    <property type="project" value="InterPro"/>
</dbReference>
<dbReference type="PANTHER" id="PTHR36925:SF1">
    <property type="entry name" value="COBALT-PRECORRIN-6A REDUCTASE"/>
    <property type="match status" value="1"/>
</dbReference>
<dbReference type="PANTHER" id="PTHR36925">
    <property type="entry name" value="COBALT-PRECORRIN-6A REDUCTASE"/>
    <property type="match status" value="1"/>
</dbReference>
<dbReference type="Pfam" id="PF02571">
    <property type="entry name" value="CbiJ"/>
    <property type="match status" value="1"/>
</dbReference>
<keyword evidence="4" id="KW-0472">Membrane</keyword>
<keyword evidence="4" id="KW-1133">Transmembrane helix</keyword>
<dbReference type="EMBL" id="SRMO01000065">
    <property type="protein sequence ID" value="TGG92196.1"/>
    <property type="molecule type" value="Genomic_DNA"/>
</dbReference>
<dbReference type="InterPro" id="IPR003723">
    <property type="entry name" value="Precorrin-6x_reduct"/>
</dbReference>
<protein>
    <submittedName>
        <fullName evidence="5">Precorrin-6A/cobalt-precorrin-6A reductase</fullName>
    </submittedName>
</protein>
<dbReference type="Proteomes" id="UP000317990">
    <property type="component" value="Unassembled WGS sequence"/>
</dbReference>
<comment type="pathway">
    <text evidence="1">Cofactor biosynthesis; adenosylcobalamin biosynthesis.</text>
</comment>
<evidence type="ECO:0000256" key="4">
    <source>
        <dbReference type="SAM" id="Phobius"/>
    </source>
</evidence>
<sequence length="292" mass="32317">MRSRLSTVNRRPWIWLVAGTAEGRAAAIALLGLSIPVRVQLVSERARRPYRDLEDGGQLRCSIGALDEDGLGSVLRGTSDPLLPPPALVVDATHPFAIRITAALQKGCQASGIPYLRLRRPLLRDQQGEQVLWVDQLTQLNDRWILRWGTQRPPLPRQRLLSAIGIRALPLLLQGRQVDHTWVRILPTPTALRSALALGLDSARIALLLPRCHDQAQTIGLLEQALCRRWGSEAVLCRQSGGHTEAAWRLACRRLHLPLLLLRRPREPGDDLQGCGLSELTACAAHCMLGRS</sequence>
<keyword evidence="2" id="KW-0169">Cobalamin biosynthesis</keyword>
<feature type="transmembrane region" description="Helical" evidence="4">
    <location>
        <begin position="12"/>
        <end position="35"/>
    </location>
</feature>
<evidence type="ECO:0000256" key="1">
    <source>
        <dbReference type="ARBA" id="ARBA00004953"/>
    </source>
</evidence>
<comment type="caution">
    <text evidence="5">The sequence shown here is derived from an EMBL/GenBank/DDBJ whole genome shotgun (WGS) entry which is preliminary data.</text>
</comment>
<evidence type="ECO:0000313" key="5">
    <source>
        <dbReference type="EMBL" id="TGG92196.1"/>
    </source>
</evidence>
<evidence type="ECO:0000256" key="3">
    <source>
        <dbReference type="ARBA" id="ARBA00023002"/>
    </source>
</evidence>
<evidence type="ECO:0000313" key="6">
    <source>
        <dbReference type="Proteomes" id="UP000317990"/>
    </source>
</evidence>
<keyword evidence="4" id="KW-0812">Transmembrane</keyword>
<name>A0A524RN80_9CHRO</name>
<gene>
    <name evidence="5" type="ORF">ERJ67_05885</name>
</gene>
<organism evidence="5 6">
    <name type="scientific">Aphanocapsa feldmannii 277cV</name>
    <dbReference type="NCBI Taxonomy" id="2507553"/>
    <lineage>
        <taxon>Bacteria</taxon>
        <taxon>Bacillati</taxon>
        <taxon>Cyanobacteriota</taxon>
        <taxon>Cyanophyceae</taxon>
        <taxon>Oscillatoriophycideae</taxon>
        <taxon>Chroococcales</taxon>
        <taxon>Microcystaceae</taxon>
        <taxon>Aphanocapsa</taxon>
    </lineage>
</organism>
<dbReference type="AlphaFoldDB" id="A0A524RN80"/>
<keyword evidence="3" id="KW-0560">Oxidoreductase</keyword>